<protein>
    <recommendedName>
        <fullName evidence="4">DUF3945 domain-containing protein</fullName>
    </recommendedName>
</protein>
<proteinExistence type="predicted"/>
<comment type="caution">
    <text evidence="2">The sequence shown here is derived from an EMBL/GenBank/DDBJ whole genome shotgun (WGS) entry which is preliminary data.</text>
</comment>
<dbReference type="EMBL" id="JACWMY010000013">
    <property type="protein sequence ID" value="MBD1366560.1"/>
    <property type="molecule type" value="Genomic_DNA"/>
</dbReference>
<feature type="region of interest" description="Disordered" evidence="1">
    <location>
        <begin position="298"/>
        <end position="331"/>
    </location>
</feature>
<dbReference type="RefSeq" id="WP_191191202.1">
    <property type="nucleotide sequence ID" value="NZ_JACWMY010000013.1"/>
</dbReference>
<reference evidence="2 3" key="1">
    <citation type="submission" date="2020-09" db="EMBL/GenBank/DDBJ databases">
        <title>Novel species of Mucilaginibacter isolated from a glacier on the Tibetan Plateau.</title>
        <authorList>
            <person name="Liu Q."/>
            <person name="Xin Y.-H."/>
        </authorList>
    </citation>
    <scope>NUCLEOTIDE SEQUENCE [LARGE SCALE GENOMIC DNA]</scope>
    <source>
        <strain evidence="2 3">ZT4R22</strain>
    </source>
</reference>
<dbReference type="Proteomes" id="UP000606600">
    <property type="component" value="Unassembled WGS sequence"/>
</dbReference>
<accession>A0ABR7WW94</accession>
<evidence type="ECO:0000313" key="2">
    <source>
        <dbReference type="EMBL" id="MBD1366560.1"/>
    </source>
</evidence>
<keyword evidence="3" id="KW-1185">Reference proteome</keyword>
<feature type="compositionally biased region" description="Basic and acidic residues" evidence="1">
    <location>
        <begin position="298"/>
        <end position="323"/>
    </location>
</feature>
<evidence type="ECO:0000256" key="1">
    <source>
        <dbReference type="SAM" id="MobiDB-lite"/>
    </source>
</evidence>
<sequence length="331" mass="37769">MNRNNLENLKGELKALGFDDKIIKDMEANMEKNLPGFQLKTQLPADKGQIDVTLNFRQSGQSDYYYFNRYDLAYSKTKPLENEQKYIVISPGDNNKNLMKKFDSPVEAIDFFKSQKGKSELAIGKATGNDLPFKTTLATMNEGKVDYVAKEFQKDFYSPALTNHFYVEKGAGFPVNQAANLLQGRSVYREDLVNRAGEQYKAWSTFLFDKPKDKYGNYEVKQFSEGYGYDVKKAVEEFKIKLDADPKKQEQLITDLKNGNRPVVTVEGKDGKDIKLRIEAVPRYGNINFYQVQNGAPEKREDFLKLPKQEKERSKGTGKEKGQAESQGMTV</sequence>
<evidence type="ECO:0008006" key="4">
    <source>
        <dbReference type="Google" id="ProtNLM"/>
    </source>
</evidence>
<evidence type="ECO:0000313" key="3">
    <source>
        <dbReference type="Proteomes" id="UP000606600"/>
    </source>
</evidence>
<name>A0ABR7WW94_9SPHI</name>
<organism evidence="2 3">
    <name type="scientific">Mucilaginibacter pankratovii</name>
    <dbReference type="NCBI Taxonomy" id="2772110"/>
    <lineage>
        <taxon>Bacteria</taxon>
        <taxon>Pseudomonadati</taxon>
        <taxon>Bacteroidota</taxon>
        <taxon>Sphingobacteriia</taxon>
        <taxon>Sphingobacteriales</taxon>
        <taxon>Sphingobacteriaceae</taxon>
        <taxon>Mucilaginibacter</taxon>
    </lineage>
</organism>
<gene>
    <name evidence="2" type="ORF">IDJ77_22290</name>
</gene>